<dbReference type="EMBL" id="BLLF01000214">
    <property type="protein sequence ID" value="GFH09177.1"/>
    <property type="molecule type" value="Genomic_DNA"/>
</dbReference>
<feature type="compositionally biased region" description="Polar residues" evidence="1">
    <location>
        <begin position="20"/>
        <end position="36"/>
    </location>
</feature>
<feature type="compositionally biased region" description="Polar residues" evidence="1">
    <location>
        <begin position="45"/>
        <end position="72"/>
    </location>
</feature>
<feature type="region of interest" description="Disordered" evidence="1">
    <location>
        <begin position="17"/>
        <end position="72"/>
    </location>
</feature>
<dbReference type="AlphaFoldDB" id="A0A699YGC9"/>
<organism evidence="2 3">
    <name type="scientific">Haematococcus lacustris</name>
    <name type="common">Green alga</name>
    <name type="synonym">Haematococcus pluvialis</name>
    <dbReference type="NCBI Taxonomy" id="44745"/>
    <lineage>
        <taxon>Eukaryota</taxon>
        <taxon>Viridiplantae</taxon>
        <taxon>Chlorophyta</taxon>
        <taxon>core chlorophytes</taxon>
        <taxon>Chlorophyceae</taxon>
        <taxon>CS clade</taxon>
        <taxon>Chlamydomonadales</taxon>
        <taxon>Haematococcaceae</taxon>
        <taxon>Haematococcus</taxon>
    </lineage>
</organism>
<proteinExistence type="predicted"/>
<reference evidence="2 3" key="1">
    <citation type="submission" date="2020-02" db="EMBL/GenBank/DDBJ databases">
        <title>Draft genome sequence of Haematococcus lacustris strain NIES-144.</title>
        <authorList>
            <person name="Morimoto D."/>
            <person name="Nakagawa S."/>
            <person name="Yoshida T."/>
            <person name="Sawayama S."/>
        </authorList>
    </citation>
    <scope>NUCLEOTIDE SEQUENCE [LARGE SCALE GENOMIC DNA]</scope>
    <source>
        <strain evidence="2 3">NIES-144</strain>
    </source>
</reference>
<gene>
    <name evidence="2" type="ORF">HaLaN_04275</name>
</gene>
<evidence type="ECO:0000256" key="1">
    <source>
        <dbReference type="SAM" id="MobiDB-lite"/>
    </source>
</evidence>
<accession>A0A699YGC9</accession>
<comment type="caution">
    <text evidence="2">The sequence shown here is derived from an EMBL/GenBank/DDBJ whole genome shotgun (WGS) entry which is preliminary data.</text>
</comment>
<protein>
    <submittedName>
        <fullName evidence="2">Uncharacterized protein</fullName>
    </submittedName>
</protein>
<sequence length="72" mass="7669">MEDRVAALAQSSRAWMCSTAGRQQGSQRATCRSNSPRKGVGQLDMQGSTSLQAHTATTKGSAPSQPWCQSWG</sequence>
<evidence type="ECO:0000313" key="2">
    <source>
        <dbReference type="EMBL" id="GFH09177.1"/>
    </source>
</evidence>
<keyword evidence="3" id="KW-1185">Reference proteome</keyword>
<dbReference type="Proteomes" id="UP000485058">
    <property type="component" value="Unassembled WGS sequence"/>
</dbReference>
<name>A0A699YGC9_HAELA</name>
<feature type="non-terminal residue" evidence="2">
    <location>
        <position position="1"/>
    </location>
</feature>
<evidence type="ECO:0000313" key="3">
    <source>
        <dbReference type="Proteomes" id="UP000485058"/>
    </source>
</evidence>